<evidence type="ECO:0000259" key="1">
    <source>
        <dbReference type="Pfam" id="PF01883"/>
    </source>
</evidence>
<protein>
    <submittedName>
        <fullName evidence="2">Metal-sulfur cluster biosynthesis protein</fullName>
    </submittedName>
</protein>
<feature type="domain" description="MIP18 family-like" evidence="1">
    <location>
        <begin position="23"/>
        <end position="93"/>
    </location>
</feature>
<dbReference type="Gene3D" id="3.30.300.130">
    <property type="entry name" value="Fe-S cluster assembly (FSCA)"/>
    <property type="match status" value="1"/>
</dbReference>
<accession>A0A0G1C6E2</accession>
<dbReference type="EMBL" id="LCFA01000025">
    <property type="protein sequence ID" value="KKS81230.1"/>
    <property type="molecule type" value="Genomic_DNA"/>
</dbReference>
<dbReference type="InterPro" id="IPR034904">
    <property type="entry name" value="FSCA_dom_sf"/>
</dbReference>
<dbReference type="InterPro" id="IPR052339">
    <property type="entry name" value="Fe-S_Maturation_MIP18"/>
</dbReference>
<comment type="caution">
    <text evidence="2">The sequence shown here is derived from an EMBL/GenBank/DDBJ whole genome shotgun (WGS) entry which is preliminary data.</text>
</comment>
<dbReference type="Pfam" id="PF01883">
    <property type="entry name" value="FeS_assembly_P"/>
    <property type="match status" value="1"/>
</dbReference>
<dbReference type="SUPFAM" id="SSF117916">
    <property type="entry name" value="Fe-S cluster assembly (FSCA) domain-like"/>
    <property type="match status" value="1"/>
</dbReference>
<proteinExistence type="predicted"/>
<dbReference type="InterPro" id="IPR002744">
    <property type="entry name" value="MIP18-like"/>
</dbReference>
<sequence length="119" mass="13018">MKEEGVINPPIGEAGMVHMITKNDIIKVLKTIPDPEINVSLWDLGLIYKITVGAKGNVSILMTLTSIGCPLFSTMEGLIKEKISATKGVKSVDINLTFEPPWTMDLMSKKAKMELGMNL</sequence>
<dbReference type="AlphaFoldDB" id="A0A0G1C6E2"/>
<name>A0A0G1C6E2_9BACT</name>
<reference evidence="2 3" key="1">
    <citation type="journal article" date="2015" name="Nature">
        <title>rRNA introns, odd ribosomes, and small enigmatic genomes across a large radiation of phyla.</title>
        <authorList>
            <person name="Brown C.T."/>
            <person name="Hug L.A."/>
            <person name="Thomas B.C."/>
            <person name="Sharon I."/>
            <person name="Castelle C.J."/>
            <person name="Singh A."/>
            <person name="Wilkins M.J."/>
            <person name="Williams K.H."/>
            <person name="Banfield J.F."/>
        </authorList>
    </citation>
    <scope>NUCLEOTIDE SEQUENCE [LARGE SCALE GENOMIC DNA]</scope>
</reference>
<dbReference type="Proteomes" id="UP000034810">
    <property type="component" value="Unassembled WGS sequence"/>
</dbReference>
<dbReference type="PANTHER" id="PTHR42831:SF1">
    <property type="entry name" value="FE-S PROTEIN MATURATION AUXILIARY FACTOR YITW"/>
    <property type="match status" value="1"/>
</dbReference>
<gene>
    <name evidence="2" type="ORF">UV58_C0025G0007</name>
</gene>
<evidence type="ECO:0000313" key="2">
    <source>
        <dbReference type="EMBL" id="KKS81230.1"/>
    </source>
</evidence>
<organism evidence="2 3">
    <name type="scientific">Candidatus Wolfebacteria bacterium GW2011_GWC1_43_10</name>
    <dbReference type="NCBI Taxonomy" id="1619011"/>
    <lineage>
        <taxon>Bacteria</taxon>
        <taxon>Candidatus Wolfeibacteriota</taxon>
    </lineage>
</organism>
<dbReference type="PANTHER" id="PTHR42831">
    <property type="entry name" value="FE-S PROTEIN MATURATION AUXILIARY FACTOR YITW"/>
    <property type="match status" value="1"/>
</dbReference>
<evidence type="ECO:0000313" key="3">
    <source>
        <dbReference type="Proteomes" id="UP000034810"/>
    </source>
</evidence>